<organism evidence="1 2">
    <name type="scientific">Dictyostelium discoideum</name>
    <name type="common">Social amoeba</name>
    <dbReference type="NCBI Taxonomy" id="44689"/>
    <lineage>
        <taxon>Eukaryota</taxon>
        <taxon>Amoebozoa</taxon>
        <taxon>Evosea</taxon>
        <taxon>Eumycetozoa</taxon>
        <taxon>Dictyostelia</taxon>
        <taxon>Dictyosteliales</taxon>
        <taxon>Dictyosteliaceae</taxon>
        <taxon>Dictyostelium</taxon>
    </lineage>
</organism>
<dbReference type="RefSeq" id="XP_647031.1">
    <property type="nucleotide sequence ID" value="XM_641939.1"/>
</dbReference>
<evidence type="ECO:0000313" key="2">
    <source>
        <dbReference type="Proteomes" id="UP000002195"/>
    </source>
</evidence>
<gene>
    <name evidence="1" type="ORF">DDB_G0268874</name>
</gene>
<dbReference type="KEGG" id="ddi:DDB_G0268874"/>
<dbReference type="AlphaFoldDB" id="Q55EI9"/>
<dbReference type="HOGENOM" id="CLU_1035979_0_0_1"/>
<dbReference type="EMBL" id="AAFI02000004">
    <property type="protein sequence ID" value="EAL73026.1"/>
    <property type="molecule type" value="Genomic_DNA"/>
</dbReference>
<reference evidence="1 2" key="1">
    <citation type="journal article" date="2005" name="Nature">
        <title>The genome of the social amoeba Dictyostelium discoideum.</title>
        <authorList>
            <consortium name="The Dictyostelium discoideum Sequencing Consortium"/>
            <person name="Eichinger L."/>
            <person name="Pachebat J.A."/>
            <person name="Glockner G."/>
            <person name="Rajandream M.A."/>
            <person name="Sucgang R."/>
            <person name="Berriman M."/>
            <person name="Song J."/>
            <person name="Olsen R."/>
            <person name="Szafranski K."/>
            <person name="Xu Q."/>
            <person name="Tunggal B."/>
            <person name="Kummerfeld S."/>
            <person name="Madera M."/>
            <person name="Konfortov B.A."/>
            <person name="Rivero F."/>
            <person name="Bankier A.T."/>
            <person name="Lehmann R."/>
            <person name="Hamlin N."/>
            <person name="Davies R."/>
            <person name="Gaudet P."/>
            <person name="Fey P."/>
            <person name="Pilcher K."/>
            <person name="Chen G."/>
            <person name="Saunders D."/>
            <person name="Sodergren E."/>
            <person name="Davis P."/>
            <person name="Kerhornou A."/>
            <person name="Nie X."/>
            <person name="Hall N."/>
            <person name="Anjard C."/>
            <person name="Hemphill L."/>
            <person name="Bason N."/>
            <person name="Farbrother P."/>
            <person name="Desany B."/>
            <person name="Just E."/>
            <person name="Morio T."/>
            <person name="Rost R."/>
            <person name="Churcher C."/>
            <person name="Cooper J."/>
            <person name="Haydock S."/>
            <person name="van Driessche N."/>
            <person name="Cronin A."/>
            <person name="Goodhead I."/>
            <person name="Muzny D."/>
            <person name="Mourier T."/>
            <person name="Pain A."/>
            <person name="Lu M."/>
            <person name="Harper D."/>
            <person name="Lindsay R."/>
            <person name="Hauser H."/>
            <person name="James K."/>
            <person name="Quiles M."/>
            <person name="Madan Babu M."/>
            <person name="Saito T."/>
            <person name="Buchrieser C."/>
            <person name="Wardroper A."/>
            <person name="Felder M."/>
            <person name="Thangavelu M."/>
            <person name="Johnson D."/>
            <person name="Knights A."/>
            <person name="Loulseged H."/>
            <person name="Mungall K."/>
            <person name="Oliver K."/>
            <person name="Price C."/>
            <person name="Quail M.A."/>
            <person name="Urushihara H."/>
            <person name="Hernandez J."/>
            <person name="Rabbinowitsch E."/>
            <person name="Steffen D."/>
            <person name="Sanders M."/>
            <person name="Ma J."/>
            <person name="Kohara Y."/>
            <person name="Sharp S."/>
            <person name="Simmonds M."/>
            <person name="Spiegler S."/>
            <person name="Tivey A."/>
            <person name="Sugano S."/>
            <person name="White B."/>
            <person name="Walker D."/>
            <person name="Woodward J."/>
            <person name="Winckler T."/>
            <person name="Tanaka Y."/>
            <person name="Shaulsky G."/>
            <person name="Schleicher M."/>
            <person name="Weinstock G."/>
            <person name="Rosenthal A."/>
            <person name="Cox E.C."/>
            <person name="Chisholm R.L."/>
            <person name="Gibbs R."/>
            <person name="Loomis W.F."/>
            <person name="Platzer M."/>
            <person name="Kay R.R."/>
            <person name="Williams J."/>
            <person name="Dear P.H."/>
            <person name="Noegel A.A."/>
            <person name="Barrell B."/>
            <person name="Kuspa A."/>
        </authorList>
    </citation>
    <scope>NUCLEOTIDE SEQUENCE [LARGE SCALE GENOMIC DNA]</scope>
    <source>
        <strain evidence="1 2">AX4</strain>
    </source>
</reference>
<dbReference type="InParanoid" id="Q55EI9"/>
<dbReference type="PaxDb" id="44689-DDB0190097"/>
<name>Q55EI9_DICDI</name>
<comment type="caution">
    <text evidence="1">The sequence shown here is derived from an EMBL/GenBank/DDBJ whole genome shotgun (WGS) entry which is preliminary data.</text>
</comment>
<sequence>MDSHKDINFSIWFYDQDLKSYIRILNDKGKEIQIGNNETKNFNVALNQDLNFKLFSKQYLGLEGSIRINIDKDNEISCTNTIDTPISMDFIYDKTNNIIKFNITNKRKNLNKVENNSFFTLEKSTFERNVSERSYNSLKVVQRNSAKKPIFVDIGNTRRITIPPIRKVIEKEEIDSKGKIIKKPTVICNFSPLSSVIYDLTTYDKNGNELGKGFVTIILNVKSTFSSKIFEIEKSKMPSNLKIKSVHHNGKGTEFIFINEHSLVGTAAS</sequence>
<dbReference type="VEuPathDB" id="AmoebaDB:DDB_G0268874"/>
<dbReference type="dictyBase" id="DDB_G0268874"/>
<protein>
    <submittedName>
        <fullName evidence="1">Uncharacterized protein</fullName>
    </submittedName>
</protein>
<proteinExistence type="predicted"/>
<dbReference type="GeneID" id="8616726"/>
<dbReference type="Proteomes" id="UP000002195">
    <property type="component" value="Unassembled WGS sequence"/>
</dbReference>
<keyword evidence="2" id="KW-1185">Reference proteome</keyword>
<evidence type="ECO:0000313" key="1">
    <source>
        <dbReference type="EMBL" id="EAL73026.1"/>
    </source>
</evidence>
<accession>Q55EI9</accession>